<evidence type="ECO:0000313" key="4">
    <source>
        <dbReference type="Proteomes" id="UP000694398"/>
    </source>
</evidence>
<protein>
    <submittedName>
        <fullName evidence="3">Transmembrane protein 180</fullName>
    </submittedName>
</protein>
<feature type="transmembrane region" description="Helical" evidence="2">
    <location>
        <begin position="309"/>
        <end position="330"/>
    </location>
</feature>
<dbReference type="Pfam" id="PF13347">
    <property type="entry name" value="MFS_2"/>
    <property type="match status" value="1"/>
</dbReference>
<dbReference type="GeneTree" id="ENSGT00940000164005"/>
<keyword evidence="2" id="KW-0472">Membrane</keyword>
<feature type="transmembrane region" description="Helical" evidence="2">
    <location>
        <begin position="80"/>
        <end position="98"/>
    </location>
</feature>
<keyword evidence="4" id="KW-1185">Reference proteome</keyword>
<dbReference type="OMA" id="TACMCCT"/>
<feature type="transmembrane region" description="Helical" evidence="2">
    <location>
        <begin position="420"/>
        <end position="444"/>
    </location>
</feature>
<sequence length="456" mass="52141">MTVFHIKSTAWAYAAITFGTGMLTSVFSFYYVKLFLRLYKISEAAFYQAQIILMIWNVLSDLTGYFCVNFKADCRVGRFLSIKYGCLLYVAAFLLPWFPWRHYREGDWLSRLHLVASLCAFDSTLTYVQRAHCRLFVETFTGQERRLHLIKTNQVASAVGSTSVLFCGLVSNNLEILCNFQAAAIFVALLAAASLYTGMDHVKHLELKRSPQENFLLESEQDDAWASVFLLTRQIFFQKNFYLFLIMNFFQVFHLTFLSNFMMIFADMLIPRDVLSSSTRSVMYGACFTCSQCLVLIIWPWLKKFGYYKIILISFYLEGAASAVMLFLGQEYYYCLALYLTGIMTIVQAASCLFNLPLVDMVDADVLKFNRKSPVSSVVFGFNALFTKPAQSLAPVLILTKLDQYDYGNPNSSSLLDLQDFTFCLICLLPLGIAVIQILVWRAFSVRSKRDQMEAL</sequence>
<reference evidence="3" key="1">
    <citation type="submission" date="2025-08" db="UniProtKB">
        <authorList>
            <consortium name="Ensembl"/>
        </authorList>
    </citation>
    <scope>IDENTIFICATION</scope>
</reference>
<dbReference type="InterPro" id="IPR040035">
    <property type="entry name" value="TMEM180"/>
</dbReference>
<evidence type="ECO:0000256" key="1">
    <source>
        <dbReference type="ARBA" id="ARBA00004141"/>
    </source>
</evidence>
<evidence type="ECO:0000313" key="3">
    <source>
        <dbReference type="Ensembl" id="ENSCLAP00000020401.1"/>
    </source>
</evidence>
<keyword evidence="2" id="KW-1133">Transmembrane helix</keyword>
<dbReference type="RefSeq" id="XP_005405141.1">
    <property type="nucleotide sequence ID" value="XM_005405084.2"/>
</dbReference>
<feature type="transmembrane region" description="Helical" evidence="2">
    <location>
        <begin position="241"/>
        <end position="262"/>
    </location>
</feature>
<dbReference type="Proteomes" id="UP000694398">
    <property type="component" value="Unassembled WGS sequence"/>
</dbReference>
<feature type="transmembrane region" description="Helical" evidence="2">
    <location>
        <begin position="44"/>
        <end position="68"/>
    </location>
</feature>
<feature type="transmembrane region" description="Helical" evidence="2">
    <location>
        <begin position="336"/>
        <end position="358"/>
    </location>
</feature>
<comment type="subcellular location">
    <subcellularLocation>
        <location evidence="1">Membrane</location>
        <topology evidence="1">Multi-pass membrane protein</topology>
    </subcellularLocation>
</comment>
<dbReference type="PANTHER" id="PTHR28658:SF1">
    <property type="entry name" value="MAJOR FACILITATOR SUPERFAMILY DOMAIN CONTAINING 13B"/>
    <property type="match status" value="1"/>
</dbReference>
<organism evidence="3 4">
    <name type="scientific">Chinchilla lanigera</name>
    <name type="common">Long-tailed chinchilla</name>
    <name type="synonym">Chinchilla villidera</name>
    <dbReference type="NCBI Taxonomy" id="34839"/>
    <lineage>
        <taxon>Eukaryota</taxon>
        <taxon>Metazoa</taxon>
        <taxon>Chordata</taxon>
        <taxon>Craniata</taxon>
        <taxon>Vertebrata</taxon>
        <taxon>Euteleostomi</taxon>
        <taxon>Mammalia</taxon>
        <taxon>Eutheria</taxon>
        <taxon>Euarchontoglires</taxon>
        <taxon>Glires</taxon>
        <taxon>Rodentia</taxon>
        <taxon>Hystricomorpha</taxon>
        <taxon>Chinchillidae</taxon>
        <taxon>Chinchilla</taxon>
    </lineage>
</organism>
<dbReference type="PANTHER" id="PTHR28658">
    <property type="entry name" value="TRANSMEMBRANE PROTEIN 180"/>
    <property type="match status" value="1"/>
</dbReference>
<evidence type="ECO:0000256" key="2">
    <source>
        <dbReference type="SAM" id="Phobius"/>
    </source>
</evidence>
<feature type="transmembrane region" description="Helical" evidence="2">
    <location>
        <begin position="282"/>
        <end position="302"/>
    </location>
</feature>
<dbReference type="AlphaFoldDB" id="A0A8C2VYN0"/>
<name>A0A8C2VYN0_CHILA</name>
<dbReference type="Ensembl" id="ENSCLAT00000020599.1">
    <property type="protein sequence ID" value="ENSCLAP00000020401.1"/>
    <property type="gene ID" value="ENSCLAG00000013981.1"/>
</dbReference>
<dbReference type="SUPFAM" id="SSF103473">
    <property type="entry name" value="MFS general substrate transporter"/>
    <property type="match status" value="1"/>
</dbReference>
<dbReference type="GO" id="GO:0016020">
    <property type="term" value="C:membrane"/>
    <property type="evidence" value="ECO:0007669"/>
    <property type="project" value="UniProtKB-SubCell"/>
</dbReference>
<gene>
    <name evidence="3" type="primary">LOC102016607</name>
</gene>
<keyword evidence="2" id="KW-0812">Transmembrane</keyword>
<dbReference type="OrthoDB" id="62987at2759"/>
<dbReference type="InterPro" id="IPR036259">
    <property type="entry name" value="MFS_trans_sf"/>
</dbReference>
<proteinExistence type="predicted"/>
<feature type="transmembrane region" description="Helical" evidence="2">
    <location>
        <begin position="378"/>
        <end position="400"/>
    </location>
</feature>
<reference evidence="3" key="2">
    <citation type="submission" date="2025-09" db="UniProtKB">
        <authorList>
            <consortium name="Ensembl"/>
        </authorList>
    </citation>
    <scope>IDENTIFICATION</scope>
</reference>
<feature type="transmembrane region" description="Helical" evidence="2">
    <location>
        <begin position="12"/>
        <end position="32"/>
    </location>
</feature>
<dbReference type="GeneID" id="102016607"/>
<accession>A0A8C2VYN0</accession>
<feature type="transmembrane region" description="Helical" evidence="2">
    <location>
        <begin position="180"/>
        <end position="199"/>
    </location>
</feature>